<dbReference type="InterPro" id="IPR001915">
    <property type="entry name" value="Peptidase_M48"/>
</dbReference>
<keyword evidence="1 6" id="KW-0645">Protease</keyword>
<feature type="transmembrane region" description="Helical" evidence="7">
    <location>
        <begin position="41"/>
        <end position="65"/>
    </location>
</feature>
<feature type="transmembrane region" description="Helical" evidence="7">
    <location>
        <begin position="72"/>
        <end position="95"/>
    </location>
</feature>
<dbReference type="OrthoDB" id="9785340at2"/>
<evidence type="ECO:0000259" key="8">
    <source>
        <dbReference type="Pfam" id="PF01435"/>
    </source>
</evidence>
<dbReference type="GO" id="GO:0046872">
    <property type="term" value="F:metal ion binding"/>
    <property type="evidence" value="ECO:0007669"/>
    <property type="project" value="UniProtKB-KW"/>
</dbReference>
<keyword evidence="2" id="KW-0479">Metal-binding</keyword>
<evidence type="ECO:0000256" key="1">
    <source>
        <dbReference type="ARBA" id="ARBA00022670"/>
    </source>
</evidence>
<evidence type="ECO:0000256" key="5">
    <source>
        <dbReference type="ARBA" id="ARBA00023049"/>
    </source>
</evidence>
<dbReference type="Pfam" id="PF01435">
    <property type="entry name" value="Peptidase_M48"/>
    <property type="match status" value="1"/>
</dbReference>
<evidence type="ECO:0000256" key="7">
    <source>
        <dbReference type="SAM" id="Phobius"/>
    </source>
</evidence>
<feature type="domain" description="Peptidase M48" evidence="8">
    <location>
        <begin position="121"/>
        <end position="192"/>
    </location>
</feature>
<dbReference type="EMBL" id="CP019607">
    <property type="protein sequence ID" value="AQP50967.1"/>
    <property type="molecule type" value="Genomic_DNA"/>
</dbReference>
<dbReference type="STRING" id="399497.BW733_09130"/>
<proteinExistence type="inferred from homology"/>
<evidence type="ECO:0000256" key="2">
    <source>
        <dbReference type="ARBA" id="ARBA00022723"/>
    </source>
</evidence>
<dbReference type="Gene3D" id="3.30.2010.10">
    <property type="entry name" value="Metalloproteases ('zincins'), catalytic domain"/>
    <property type="match status" value="1"/>
</dbReference>
<name>A0A1Q2CY00_9ACTN</name>
<keyword evidence="3 6" id="KW-0378">Hydrolase</keyword>
<gene>
    <name evidence="9" type="ORF">BW733_09130</name>
</gene>
<dbReference type="PANTHER" id="PTHR34978">
    <property type="entry name" value="POSSIBLE SENSOR-TRANSDUCER PROTEIN BLAR"/>
    <property type="match status" value="1"/>
</dbReference>
<sequence length="266" mass="27644">MLLALGFLVGAVALALAAPSLLAGGRWQVFRPRLALGLWFSAFGVGVAMAGAAFVTSILAAIAAATEPSHSLVATVTAWTGVLVVAAAIGLASGASEPLVDSYRRSLRRLNPVATSRQDRSSFTLVRFESEHPVAVAVPGRRPEILVSSAMEEALSTAQLWAVLAHENAHLRGRHGLLVRLAELNAACLPRFIPAGRDLRKATIILVELVADDVAARQAGAAQLAVALERLAEASGEAGFLVRAERLRALPGSQPAGVGLPAPVQI</sequence>
<keyword evidence="7" id="KW-0812">Transmembrane</keyword>
<dbReference type="GO" id="GO:0006508">
    <property type="term" value="P:proteolysis"/>
    <property type="evidence" value="ECO:0007669"/>
    <property type="project" value="UniProtKB-KW"/>
</dbReference>
<organism evidence="9 10">
    <name type="scientific">Tessaracoccus flavescens</name>
    <dbReference type="NCBI Taxonomy" id="399497"/>
    <lineage>
        <taxon>Bacteria</taxon>
        <taxon>Bacillati</taxon>
        <taxon>Actinomycetota</taxon>
        <taxon>Actinomycetes</taxon>
        <taxon>Propionibacteriales</taxon>
        <taxon>Propionibacteriaceae</taxon>
        <taxon>Tessaracoccus</taxon>
    </lineage>
</organism>
<keyword evidence="7" id="KW-0472">Membrane</keyword>
<protein>
    <recommendedName>
        <fullName evidence="8">Peptidase M48 domain-containing protein</fullName>
    </recommendedName>
</protein>
<keyword evidence="4 6" id="KW-0862">Zinc</keyword>
<reference evidence="9 10" key="1">
    <citation type="journal article" date="2008" name="Int. J. Syst. Evol. Microbiol.">
        <title>Tessaracoccus flavescens sp. nov., isolated from marine sediment.</title>
        <authorList>
            <person name="Lee D.W."/>
            <person name="Lee S.D."/>
        </authorList>
    </citation>
    <scope>NUCLEOTIDE SEQUENCE [LARGE SCALE GENOMIC DNA]</scope>
    <source>
        <strain evidence="9 10">SST-39T</strain>
    </source>
</reference>
<comment type="cofactor">
    <cofactor evidence="6">
        <name>Zn(2+)</name>
        <dbReference type="ChEBI" id="CHEBI:29105"/>
    </cofactor>
    <text evidence="6">Binds 1 zinc ion per subunit.</text>
</comment>
<dbReference type="RefSeq" id="WP_077349817.1">
    <property type="nucleotide sequence ID" value="NZ_CP019607.1"/>
</dbReference>
<dbReference type="KEGG" id="tfa:BW733_09130"/>
<comment type="similarity">
    <text evidence="6">Belongs to the peptidase M48 family.</text>
</comment>
<accession>A0A1Q2CY00</accession>
<evidence type="ECO:0000313" key="10">
    <source>
        <dbReference type="Proteomes" id="UP000188235"/>
    </source>
</evidence>
<evidence type="ECO:0000256" key="4">
    <source>
        <dbReference type="ARBA" id="ARBA00022833"/>
    </source>
</evidence>
<dbReference type="Proteomes" id="UP000188235">
    <property type="component" value="Chromosome"/>
</dbReference>
<keyword evidence="5 6" id="KW-0482">Metalloprotease</keyword>
<evidence type="ECO:0000256" key="3">
    <source>
        <dbReference type="ARBA" id="ARBA00022801"/>
    </source>
</evidence>
<keyword evidence="10" id="KW-1185">Reference proteome</keyword>
<keyword evidence="7" id="KW-1133">Transmembrane helix</keyword>
<dbReference type="PANTHER" id="PTHR34978:SF3">
    <property type="entry name" value="SLR0241 PROTEIN"/>
    <property type="match status" value="1"/>
</dbReference>
<evidence type="ECO:0000256" key="6">
    <source>
        <dbReference type="RuleBase" id="RU003983"/>
    </source>
</evidence>
<dbReference type="CDD" id="cd07326">
    <property type="entry name" value="M56_BlaR1_MecR1_like"/>
    <property type="match status" value="1"/>
</dbReference>
<dbReference type="InterPro" id="IPR052173">
    <property type="entry name" value="Beta-lactam_resp_regulator"/>
</dbReference>
<dbReference type="GO" id="GO:0004222">
    <property type="term" value="F:metalloendopeptidase activity"/>
    <property type="evidence" value="ECO:0007669"/>
    <property type="project" value="InterPro"/>
</dbReference>
<evidence type="ECO:0000313" key="9">
    <source>
        <dbReference type="EMBL" id="AQP50967.1"/>
    </source>
</evidence>
<dbReference type="AlphaFoldDB" id="A0A1Q2CY00"/>